<proteinExistence type="predicted"/>
<name>A0A974XDD3_9FIRM</name>
<keyword evidence="2" id="KW-1185">Reference proteome</keyword>
<dbReference type="AlphaFoldDB" id="A0A974XDD3"/>
<sequence length="97" mass="11298">MLYVTGYAKIYDLDRQENFIRCNLSTSKRNRKGEYEYMHWRGRIVGEGVLKTEGLRPGDSVKLEHAIAETYYVKDKKKAFTSIVIFDLTPLHPKDPS</sequence>
<accession>A0A974XDD3</accession>
<organism evidence="1 2">
    <name type="scientific">Alkalibacter rhizosphaerae</name>
    <dbReference type="NCBI Taxonomy" id="2815577"/>
    <lineage>
        <taxon>Bacteria</taxon>
        <taxon>Bacillati</taxon>
        <taxon>Bacillota</taxon>
        <taxon>Clostridia</taxon>
        <taxon>Eubacteriales</taxon>
        <taxon>Eubacteriaceae</taxon>
        <taxon>Alkalibacter</taxon>
    </lineage>
</organism>
<gene>
    <name evidence="1" type="ORF">J0B03_07955</name>
</gene>
<dbReference type="RefSeq" id="WP_207299096.1">
    <property type="nucleotide sequence ID" value="NZ_CP071444.1"/>
</dbReference>
<evidence type="ECO:0000313" key="1">
    <source>
        <dbReference type="EMBL" id="QSX07754.1"/>
    </source>
</evidence>
<reference evidence="1" key="1">
    <citation type="submission" date="2021-03" db="EMBL/GenBank/DDBJ databases">
        <title>Alkalibacter marinus sp. nov., isolated from tidal flat sediment.</title>
        <authorList>
            <person name="Namirimu T."/>
            <person name="Yang J.-A."/>
            <person name="Yang S.-H."/>
            <person name="Kim Y.-J."/>
            <person name="Kwon K.K."/>
        </authorList>
    </citation>
    <scope>NUCLEOTIDE SEQUENCE</scope>
    <source>
        <strain evidence="1">ES005</strain>
    </source>
</reference>
<protein>
    <submittedName>
        <fullName evidence="1">Uncharacterized protein</fullName>
    </submittedName>
</protein>
<evidence type="ECO:0000313" key="2">
    <source>
        <dbReference type="Proteomes" id="UP000663499"/>
    </source>
</evidence>
<dbReference type="KEGG" id="alka:J0B03_07955"/>
<dbReference type="EMBL" id="CP071444">
    <property type="protein sequence ID" value="QSX07754.1"/>
    <property type="molecule type" value="Genomic_DNA"/>
</dbReference>
<dbReference type="Proteomes" id="UP000663499">
    <property type="component" value="Chromosome"/>
</dbReference>